<proteinExistence type="predicted"/>
<accession>A0A9W3BBK8</accession>
<dbReference type="RefSeq" id="XP_055896959.1">
    <property type="nucleotide sequence ID" value="XM_056040984.1"/>
</dbReference>
<name>A0A9W3BBK8_BIOGL</name>
<reference evidence="3" key="1">
    <citation type="submission" date="2025-08" db="UniProtKB">
        <authorList>
            <consortium name="RefSeq"/>
        </authorList>
    </citation>
    <scope>IDENTIFICATION</scope>
</reference>
<dbReference type="AlphaFoldDB" id="A0A9W3BBK8"/>
<keyword evidence="1" id="KW-0175">Coiled coil</keyword>
<protein>
    <submittedName>
        <fullName evidence="3">Uncharacterized protein LOC106068250</fullName>
    </submittedName>
</protein>
<feature type="coiled-coil region" evidence="1">
    <location>
        <begin position="235"/>
        <end position="262"/>
    </location>
</feature>
<evidence type="ECO:0000313" key="3">
    <source>
        <dbReference type="RefSeq" id="XP_055896959.1"/>
    </source>
</evidence>
<gene>
    <name evidence="3" type="primary">LOC106068250</name>
</gene>
<sequence>MRPYLELVEIGLKLHSLEEIKELLSHVLEDVDLVKKKGELWIEEKETSTFVEMKQFITEKTSEILKRCTSVTSEQTKELDVPALSVEKGDKDDASSKTVTEISTLSSKDTVYLQLTEKVNEIDSNFSLQSEKFKKLQQKLKDQQTIIKRQEDTIQKLFNDFEKENNSKISETHNTFNERFQEIRVEFMTELQAASSFISQQQTQWETFCLELKKKQEKDKEHKELDVSTKFEELFEKQKELSKKLENSLKIQESQAKDFEDRNNSTKEIVKMKDDQGKLFFKIRNVQMEITRGREKEFFCEKTCQSDVKCIKNCLHIIGQHDQQISEGGQDYLHGYLDECLRHPGHLDFIPVDTLGLEHLPEDIRDKDLYDLIKAVADLTVRVNVTMTSPLRPMFWSDTKTPYSLYNMRGSQELRTGNGMVQNVVKILAETCPCQKCQLSGDPKPNYWSVGVGTVVSLVYDNIEASHTTCRFFYDTEYSSEIVLKVEDKNVYKSVENDLSFFYCSTCDETLVDKLEKSLKQLSRLQEWLDLKYRKTRDGHKLMFLVSHPHGCSKRVCLGQWKDKYTKSVFITKYTYLTSICPGCSGAPVYFLGDRRYYHSGSLNSGLGYNTNG</sequence>
<evidence type="ECO:0000256" key="1">
    <source>
        <dbReference type="SAM" id="Coils"/>
    </source>
</evidence>
<dbReference type="GeneID" id="106068250"/>
<dbReference type="OrthoDB" id="6197874at2759"/>
<keyword evidence="2" id="KW-1185">Reference proteome</keyword>
<dbReference type="Proteomes" id="UP001165740">
    <property type="component" value="Chromosome 9"/>
</dbReference>
<organism evidence="2 3">
    <name type="scientific">Biomphalaria glabrata</name>
    <name type="common">Bloodfluke planorb</name>
    <name type="synonym">Freshwater snail</name>
    <dbReference type="NCBI Taxonomy" id="6526"/>
    <lineage>
        <taxon>Eukaryota</taxon>
        <taxon>Metazoa</taxon>
        <taxon>Spiralia</taxon>
        <taxon>Lophotrochozoa</taxon>
        <taxon>Mollusca</taxon>
        <taxon>Gastropoda</taxon>
        <taxon>Heterobranchia</taxon>
        <taxon>Euthyneura</taxon>
        <taxon>Panpulmonata</taxon>
        <taxon>Hygrophila</taxon>
        <taxon>Lymnaeoidea</taxon>
        <taxon>Planorbidae</taxon>
        <taxon>Biomphalaria</taxon>
    </lineage>
</organism>
<evidence type="ECO:0000313" key="2">
    <source>
        <dbReference type="Proteomes" id="UP001165740"/>
    </source>
</evidence>
<feature type="coiled-coil region" evidence="1">
    <location>
        <begin position="133"/>
        <end position="167"/>
    </location>
</feature>